<name>A0A2Y9B817_9FIRM</name>
<gene>
    <name evidence="2" type="ORF">A8806_101450</name>
</gene>
<keyword evidence="3" id="KW-1185">Reference proteome</keyword>
<feature type="transmembrane region" description="Helical" evidence="1">
    <location>
        <begin position="90"/>
        <end position="108"/>
    </location>
</feature>
<protein>
    <recommendedName>
        <fullName evidence="4">Transporter</fullName>
    </recommendedName>
</protein>
<dbReference type="Proteomes" id="UP000245845">
    <property type="component" value="Unassembled WGS sequence"/>
</dbReference>
<evidence type="ECO:0000313" key="2">
    <source>
        <dbReference type="EMBL" id="PWJ32162.1"/>
    </source>
</evidence>
<dbReference type="OrthoDB" id="1976426at2"/>
<proteinExistence type="predicted"/>
<dbReference type="AlphaFoldDB" id="A0A2Y9B817"/>
<keyword evidence="1" id="KW-1133">Transmembrane helix</keyword>
<evidence type="ECO:0000313" key="3">
    <source>
        <dbReference type="Proteomes" id="UP000245845"/>
    </source>
</evidence>
<evidence type="ECO:0000256" key="1">
    <source>
        <dbReference type="SAM" id="Phobius"/>
    </source>
</evidence>
<sequence length="111" mass="12837">MHKIYLLCVCLSVGTIAGVICGAIKSRIRKKEYTEKQKLLYQKLWKAGSRFLTFFTLLILVLGLIWTVYFFILGAVQPQMTDYANNMSELIVSVLTVVSIIFAFYEFIRRK</sequence>
<keyword evidence="1" id="KW-0472">Membrane</keyword>
<reference evidence="2 3" key="1">
    <citation type="submission" date="2018-05" db="EMBL/GenBank/DDBJ databases">
        <title>The Hungate 1000. A catalogue of reference genomes from the rumen microbiome.</title>
        <authorList>
            <person name="Kelly W."/>
        </authorList>
    </citation>
    <scope>NUCLEOTIDE SEQUENCE [LARGE SCALE GENOMIC DNA]</scope>
    <source>
        <strain evidence="2 3">NLAE-zl-C242</strain>
    </source>
</reference>
<dbReference type="EMBL" id="QGDL01000001">
    <property type="protein sequence ID" value="PWJ32162.1"/>
    <property type="molecule type" value="Genomic_DNA"/>
</dbReference>
<dbReference type="RefSeq" id="WP_109729523.1">
    <property type="nucleotide sequence ID" value="NZ_BAAACK010000007.1"/>
</dbReference>
<feature type="transmembrane region" description="Helical" evidence="1">
    <location>
        <begin position="6"/>
        <end position="26"/>
    </location>
</feature>
<evidence type="ECO:0008006" key="4">
    <source>
        <dbReference type="Google" id="ProtNLM"/>
    </source>
</evidence>
<comment type="caution">
    <text evidence="2">The sequence shown here is derived from an EMBL/GenBank/DDBJ whole genome shotgun (WGS) entry which is preliminary data.</text>
</comment>
<feature type="transmembrane region" description="Helical" evidence="1">
    <location>
        <begin position="47"/>
        <end position="70"/>
    </location>
</feature>
<organism evidence="2 3">
    <name type="scientific">Faecalicatena orotica</name>
    <dbReference type="NCBI Taxonomy" id="1544"/>
    <lineage>
        <taxon>Bacteria</taxon>
        <taxon>Bacillati</taxon>
        <taxon>Bacillota</taxon>
        <taxon>Clostridia</taxon>
        <taxon>Lachnospirales</taxon>
        <taxon>Lachnospiraceae</taxon>
        <taxon>Faecalicatena</taxon>
    </lineage>
</organism>
<accession>A0A2Y9B817</accession>
<keyword evidence="1" id="KW-0812">Transmembrane</keyword>